<keyword evidence="1" id="KW-1133">Transmembrane helix</keyword>
<evidence type="ECO:0000313" key="3">
    <source>
        <dbReference type="Proteomes" id="UP000294071"/>
    </source>
</evidence>
<feature type="transmembrane region" description="Helical" evidence="1">
    <location>
        <begin position="19"/>
        <end position="39"/>
    </location>
</feature>
<keyword evidence="1" id="KW-0472">Membrane</keyword>
<name>A0A4Q2RVK5_9ACTN</name>
<feature type="transmembrane region" description="Helical" evidence="1">
    <location>
        <begin position="138"/>
        <end position="163"/>
    </location>
</feature>
<dbReference type="Pfam" id="PF09534">
    <property type="entry name" value="Trp_oprn_chp"/>
    <property type="match status" value="1"/>
</dbReference>
<protein>
    <recommendedName>
        <fullName evidence="4">TIGR02234 family membrane protein</fullName>
    </recommendedName>
</protein>
<evidence type="ECO:0008006" key="4">
    <source>
        <dbReference type="Google" id="ProtNLM"/>
    </source>
</evidence>
<feature type="transmembrane region" description="Helical" evidence="1">
    <location>
        <begin position="69"/>
        <end position="87"/>
    </location>
</feature>
<comment type="caution">
    <text evidence="2">The sequence shown here is derived from an EMBL/GenBank/DDBJ whole genome shotgun (WGS) entry which is preliminary data.</text>
</comment>
<dbReference type="EMBL" id="SDWT01000002">
    <property type="protein sequence ID" value="RYB91945.1"/>
    <property type="molecule type" value="Genomic_DNA"/>
</dbReference>
<dbReference type="Proteomes" id="UP000294071">
    <property type="component" value="Unassembled WGS sequence"/>
</dbReference>
<accession>A0A4Q2RVK5</accession>
<organism evidence="2 3">
    <name type="scientific">Nocardioides oleivorans</name>
    <dbReference type="NCBI Taxonomy" id="273676"/>
    <lineage>
        <taxon>Bacteria</taxon>
        <taxon>Bacillati</taxon>
        <taxon>Actinomycetota</taxon>
        <taxon>Actinomycetes</taxon>
        <taxon>Propionibacteriales</taxon>
        <taxon>Nocardioidaceae</taxon>
        <taxon>Nocardioides</taxon>
    </lineage>
</organism>
<dbReference type="InterPro" id="IPR019051">
    <property type="entry name" value="Trp_biosyn_TM_oprn/chp"/>
</dbReference>
<evidence type="ECO:0000256" key="1">
    <source>
        <dbReference type="SAM" id="Phobius"/>
    </source>
</evidence>
<gene>
    <name evidence="2" type="ORF">EUA93_17650</name>
</gene>
<feature type="transmembrane region" description="Helical" evidence="1">
    <location>
        <begin position="94"/>
        <end position="118"/>
    </location>
</feature>
<keyword evidence="3" id="KW-1185">Reference proteome</keyword>
<reference evidence="2 3" key="1">
    <citation type="submission" date="2019-01" db="EMBL/GenBank/DDBJ databases">
        <title>Novel species of Nocardioides.</title>
        <authorList>
            <person name="Liu Q."/>
            <person name="Xin Y.-H."/>
        </authorList>
    </citation>
    <scope>NUCLEOTIDE SEQUENCE [LARGE SCALE GENOMIC DNA]</scope>
    <source>
        <strain evidence="2 3">CGMCC 4.6882</strain>
    </source>
</reference>
<dbReference type="OrthoDB" id="3712369at2"/>
<sequence>MAEPAPADRTGPRRTFGPVVLLGLAAAGLAAIAGGKPWVAGSSGSVDSRSESTLAVASGSIGGASESPLALALALVVLACWGVVLVTRGRFRRVVSVLGLVAALGVAAAVVEAISSLPTKLSDALMEVSGSDTASTSFTAWYAAAAVGAVLAVVTTAVAVRLVPTWPEIGSRYDAPTGGRAADGAGDGALPSENIDIWKALDEGRDPTA</sequence>
<keyword evidence="1" id="KW-0812">Transmembrane</keyword>
<proteinExistence type="predicted"/>
<dbReference type="AlphaFoldDB" id="A0A4Q2RVK5"/>
<evidence type="ECO:0000313" key="2">
    <source>
        <dbReference type="EMBL" id="RYB91945.1"/>
    </source>
</evidence>
<dbReference type="RefSeq" id="WP_129401610.1">
    <property type="nucleotide sequence ID" value="NZ_SDWT01000002.1"/>
</dbReference>